<reference evidence="7" key="1">
    <citation type="submission" date="2021-02" db="EMBL/GenBank/DDBJ databases">
        <authorList>
            <person name="Nowell W R."/>
        </authorList>
    </citation>
    <scope>NUCLEOTIDE SEQUENCE</scope>
</reference>
<dbReference type="GO" id="GO:0005524">
    <property type="term" value="F:ATP binding"/>
    <property type="evidence" value="ECO:0007669"/>
    <property type="project" value="UniProtKB-KW"/>
</dbReference>
<name>A0A818FVM1_9BILA</name>
<keyword evidence="2" id="KW-0547">Nucleotide-binding</keyword>
<feature type="region of interest" description="Disordered" evidence="5">
    <location>
        <begin position="639"/>
        <end position="666"/>
    </location>
</feature>
<protein>
    <recommendedName>
        <fullName evidence="6">Protein kinase domain-containing protein</fullName>
    </recommendedName>
</protein>
<sequence>MNSNLNTDKISSISEQNKDGSLPVLQIDPLTLINSISSFNRVDDNHENILESACVSKSQSESNDVNTSLSEKFDQIRIKKSSLTTHMDEHSIAAWVKSTTVESAVSSIERSPSLPSTIIEQITNSRRASTVSTICDTQQQQQISACSDTLSSTLSQNASVVTDVQRSFSFPATSSQHQFDDDEENQFVQVDQDDDYSSQFLPVPESEDSEIDKVEKKASIEEPIEFHTRSPTEKMKKSSEGSPSLEVCRKSLSNRKRNNSWNTNKNNLLLYQKSQSQKISSQPPYLKSRIVNNQYPTNHSLSPDTKIFPSDRKLNQSSSFSDNIFHSVSTTDSQLSSQNLKLLNNSPLCSQFLSIPSSTSVLSSDPPISYISDLSGQSAIESSNLRTSASEPSHTADIIEEETTDETNFNVLKQKQTSSFSATSSRTASTENLPASSSEDEFNYINKKMNASTKNGKSQKTPANQRIDALRQLKWLLEKRSTINPRLNLGRRKQQQTAVLARSHFRSNNTLNNTQHLETSLLNSSKVSLQLVSSLNSNSNEAHSLPINPYSPTPTIFPQPIISHIDPLSQSYSSVRSIHSDSSITGALINTKAITRSNAPGTISLTSSLHLQRTTPINSSSSQRRRLVPHRRNLSGLAAVQRDRKSSFSKASTIKTDEHPHLSQPLQQQSIPLVRDTKAILNEHITMINNLLLNYSFHASIQYPSQNSSIRDFLYTRLNELSLQNPMKQRCSRIETKSFIDSITSYQMNRSHHYRFLIQSIRDLLKSTNDPVRLSTCSSETEDDVPKCKINIDDSDLSNTSGVSLTPIETNETLDDLKSFKDHPLRFFRTLSDDYIRDCEQTEKDLTQKLFDVAEKQHILYCLKHVDSGHTDDHLDLFHRRLDAICVWYNLYYELTISVKKLSGLLRCNDCEDWPKLHFRSLATDRERKAKRAEESDDYTSDSSSDEDNDGNDHAKATEESEIENVSQKSVIEKIEETDDTDIIPKICWPDEPLDQFSNLKISDESSHPTTNAAPYKLDRTVCYRNFVYYMDKRSYQVKYDGLARTLIERVAPVLFKTRLALLQTTDRSEIKIEQILAGLSLNDFQLPDKNQIDSKANVNNDDIDDKLVDTDNPVKDDNTTNTNIGELTIEKWLHHVLKSCSTIKIICSHTDDLLKHNWLELHEQLGLPSLLPLYFFVVNVLLDVMNECLSLYIKPYMNNDIIEIDPLCRQQLVREAKLVLRDALATRLYSVRMMEQFISHRKIAYELTEFDEKIVNLYMHYKQFLSTVSINRTYDILNDNPQIAMNETDREYYYYVDEETSELIKEYYFARDLTLTLGNRDLIHALGFQFNDLVRGILARLKEELYETTETYYQVFAADTGNASNTMDGLYSADVISDTVKPPYFHSSASVPPDFAQAEFSIAEPGASFSEQKKCEIINSTREFRRSFDTIKQRTIRICSLGKTLIDDFSIAAEFKCHHFHDLWYGLRHHNYAQVKRHIDKSSSDDFDSFYLFVPPWLTTDKSQVEKLLSLICSQQSPADELTKANKDSKPSYMIFIPKKASHSHNTYWTGDIVLIRASDSTQLALNSTELPCLHLVVTRSDHWQQAVDLFQFHTEANNNIQLIKKLARDEDIRVTFDQLPEYIDKFSNQLTHLVRILNTIWDQDSIKIFLTEIVKFDERELRTIESKLLDLVLYVYNSGFELFRLLYDLLPPISIHDDKILKKFVSLMNEFFCEWCKCVTKKFKYTLTQQSSTAKYKVLRPRWFSPGMIFLGFLAKSPHLQLLTEDEYRKLMTEMPAALKALRGNTLDNKESSVIKARSNSASSIPTISVRQHSRSTGHRRLDSSSGINELVPLTFISPIERMQHSVAKREQELQQKLRERKQIGQIFNSSNTTTSSSIALDPDISLKTRNIDFPWRRGTRIGQGGAGVAFRAINCSNGSIVCMKEIQLSSIASRSLPNTYPEKLRRIAAEIEMIMTINHPNIVRYFGIEKYKRTIYICMEYCLSTVNEFLNDIRAFQKRAHIRKSNSGIWTDSSDQDDEINTDCVRLAPSLDENELVRGFVKQLLQALLALHEHSIVHCDVKGDNIFIANQNGHYIVKLGDFNLSHRLELESCSQNDSDSRSTQFGTLCYANLSKKISLIENFKPPEPEYVYQSDIWALGCTIIEMLTGKPPWTNIVRPHEERIYIQNQLLAKKGPPIPDDLKKQHEAYDFIQLCLTPDVNERPLARALLDHPYPRVRTGSMSIFEL</sequence>
<dbReference type="InterPro" id="IPR000719">
    <property type="entry name" value="Prot_kinase_dom"/>
</dbReference>
<dbReference type="PANTHER" id="PTHR48016">
    <property type="entry name" value="MAP KINASE KINASE KINASE SSK2-RELATED-RELATED"/>
    <property type="match status" value="1"/>
</dbReference>
<evidence type="ECO:0000256" key="4">
    <source>
        <dbReference type="ARBA" id="ARBA00022840"/>
    </source>
</evidence>
<evidence type="ECO:0000313" key="8">
    <source>
        <dbReference type="Proteomes" id="UP000663833"/>
    </source>
</evidence>
<dbReference type="InterPro" id="IPR008271">
    <property type="entry name" value="Ser/Thr_kinase_AS"/>
</dbReference>
<dbReference type="Gene3D" id="3.30.200.20">
    <property type="entry name" value="Phosphorylase Kinase, domain 1"/>
    <property type="match status" value="1"/>
</dbReference>
<feature type="compositionally biased region" description="Low complexity" evidence="5">
    <location>
        <begin position="417"/>
        <end position="430"/>
    </location>
</feature>
<gene>
    <name evidence="7" type="ORF">LUA448_LOCUS24070</name>
</gene>
<feature type="domain" description="Protein kinase" evidence="6">
    <location>
        <begin position="1898"/>
        <end position="2218"/>
    </location>
</feature>
<keyword evidence="3" id="KW-0418">Kinase</keyword>
<keyword evidence="1" id="KW-0808">Transferase</keyword>
<evidence type="ECO:0000256" key="1">
    <source>
        <dbReference type="ARBA" id="ARBA00022679"/>
    </source>
</evidence>
<accession>A0A818FVM1</accession>
<dbReference type="PANTHER" id="PTHR48016:SF56">
    <property type="entry name" value="MAPKK KINASE"/>
    <property type="match status" value="1"/>
</dbReference>
<proteinExistence type="predicted"/>
<keyword evidence="4" id="KW-0067">ATP-binding</keyword>
<dbReference type="GO" id="GO:0004672">
    <property type="term" value="F:protein kinase activity"/>
    <property type="evidence" value="ECO:0007669"/>
    <property type="project" value="InterPro"/>
</dbReference>
<comment type="caution">
    <text evidence="7">The sequence shown here is derived from an EMBL/GenBank/DDBJ whole genome shotgun (WGS) entry which is preliminary data.</text>
</comment>
<feature type="compositionally biased region" description="Acidic residues" evidence="5">
    <location>
        <begin position="935"/>
        <end position="950"/>
    </location>
</feature>
<evidence type="ECO:0000256" key="3">
    <source>
        <dbReference type="ARBA" id="ARBA00022777"/>
    </source>
</evidence>
<dbReference type="Gene3D" id="1.10.510.10">
    <property type="entry name" value="Transferase(Phosphotransferase) domain 1"/>
    <property type="match status" value="1"/>
</dbReference>
<feature type="region of interest" description="Disordered" evidence="5">
    <location>
        <begin position="416"/>
        <end position="441"/>
    </location>
</feature>
<dbReference type="PROSITE" id="PS50011">
    <property type="entry name" value="PROTEIN_KINASE_DOM"/>
    <property type="match status" value="1"/>
</dbReference>
<feature type="region of interest" description="Disordered" evidence="5">
    <location>
        <begin position="930"/>
        <end position="970"/>
    </location>
</feature>
<feature type="compositionally biased region" description="Basic and acidic residues" evidence="5">
    <location>
        <begin position="211"/>
        <end position="239"/>
    </location>
</feature>
<dbReference type="SUPFAM" id="SSF56112">
    <property type="entry name" value="Protein kinase-like (PK-like)"/>
    <property type="match status" value="1"/>
</dbReference>
<dbReference type="InterPro" id="IPR011009">
    <property type="entry name" value="Kinase-like_dom_sf"/>
</dbReference>
<dbReference type="EMBL" id="CAJNYD010003154">
    <property type="protein sequence ID" value="CAF3481781.1"/>
    <property type="molecule type" value="Genomic_DNA"/>
</dbReference>
<evidence type="ECO:0000256" key="2">
    <source>
        <dbReference type="ARBA" id="ARBA00022741"/>
    </source>
</evidence>
<dbReference type="InterPro" id="IPR050538">
    <property type="entry name" value="MAP_kinase_kinase_kinase"/>
</dbReference>
<dbReference type="Proteomes" id="UP000663833">
    <property type="component" value="Unassembled WGS sequence"/>
</dbReference>
<dbReference type="SMART" id="SM00220">
    <property type="entry name" value="S_TKc"/>
    <property type="match status" value="1"/>
</dbReference>
<organism evidence="7 8">
    <name type="scientific">Rotaria socialis</name>
    <dbReference type="NCBI Taxonomy" id="392032"/>
    <lineage>
        <taxon>Eukaryota</taxon>
        <taxon>Metazoa</taxon>
        <taxon>Spiralia</taxon>
        <taxon>Gnathifera</taxon>
        <taxon>Rotifera</taxon>
        <taxon>Eurotatoria</taxon>
        <taxon>Bdelloidea</taxon>
        <taxon>Philodinida</taxon>
        <taxon>Philodinidae</taxon>
        <taxon>Rotaria</taxon>
    </lineage>
</organism>
<feature type="region of interest" description="Disordered" evidence="5">
    <location>
        <begin position="201"/>
        <end position="245"/>
    </location>
</feature>
<evidence type="ECO:0000256" key="5">
    <source>
        <dbReference type="SAM" id="MobiDB-lite"/>
    </source>
</evidence>
<evidence type="ECO:0000313" key="7">
    <source>
        <dbReference type="EMBL" id="CAF3481781.1"/>
    </source>
</evidence>
<dbReference type="Pfam" id="PF00069">
    <property type="entry name" value="Pkinase"/>
    <property type="match status" value="1"/>
</dbReference>
<dbReference type="PROSITE" id="PS00108">
    <property type="entry name" value="PROTEIN_KINASE_ST"/>
    <property type="match status" value="1"/>
</dbReference>
<evidence type="ECO:0000259" key="6">
    <source>
        <dbReference type="PROSITE" id="PS50011"/>
    </source>
</evidence>